<feature type="non-terminal residue" evidence="2">
    <location>
        <position position="57"/>
    </location>
</feature>
<evidence type="ECO:0000256" key="1">
    <source>
        <dbReference type="SAM" id="Phobius"/>
    </source>
</evidence>
<keyword evidence="1" id="KW-1133">Transmembrane helix</keyword>
<dbReference type="EMBL" id="HAEI01017230">
    <property type="protein sequence ID" value="SBS19699.1"/>
    <property type="molecule type" value="Transcribed_RNA"/>
</dbReference>
<organism evidence="2">
    <name type="scientific">Nothobranchius rachovii</name>
    <name type="common">bluefin notho</name>
    <dbReference type="NCBI Taxonomy" id="451742"/>
    <lineage>
        <taxon>Eukaryota</taxon>
        <taxon>Metazoa</taxon>
        <taxon>Chordata</taxon>
        <taxon>Craniata</taxon>
        <taxon>Vertebrata</taxon>
        <taxon>Euteleostomi</taxon>
        <taxon>Actinopterygii</taxon>
        <taxon>Neopterygii</taxon>
        <taxon>Teleostei</taxon>
        <taxon>Neoteleostei</taxon>
        <taxon>Acanthomorphata</taxon>
        <taxon>Ovalentaria</taxon>
        <taxon>Atherinomorphae</taxon>
        <taxon>Cyprinodontiformes</taxon>
        <taxon>Nothobranchiidae</taxon>
        <taxon>Nothobranchius</taxon>
    </lineage>
</organism>
<feature type="transmembrane region" description="Helical" evidence="1">
    <location>
        <begin position="7"/>
        <end position="33"/>
    </location>
</feature>
<dbReference type="AlphaFoldDB" id="A0A1A8SPU3"/>
<reference evidence="2" key="2">
    <citation type="submission" date="2016-06" db="EMBL/GenBank/DDBJ databases">
        <title>The genome of a short-lived fish provides insights into sex chromosome evolution and the genetic control of aging.</title>
        <authorList>
            <person name="Reichwald K."/>
            <person name="Felder M."/>
            <person name="Petzold A."/>
            <person name="Koch P."/>
            <person name="Groth M."/>
            <person name="Platzer M."/>
        </authorList>
    </citation>
    <scope>NUCLEOTIDE SEQUENCE</scope>
    <source>
        <tissue evidence="2">Brain</tissue>
    </source>
</reference>
<protein>
    <submittedName>
        <fullName evidence="2">Uncharacterized protein</fullName>
    </submittedName>
</protein>
<name>A0A1A8SPU3_9TELE</name>
<accession>A0A1A8SPU3</accession>
<proteinExistence type="predicted"/>
<gene>
    <name evidence="2" type="primary">Nfu_g_1_006762</name>
</gene>
<keyword evidence="1" id="KW-0812">Transmembrane</keyword>
<evidence type="ECO:0000313" key="2">
    <source>
        <dbReference type="EMBL" id="SBS19699.1"/>
    </source>
</evidence>
<keyword evidence="1" id="KW-0472">Membrane</keyword>
<feature type="non-terminal residue" evidence="2">
    <location>
        <position position="1"/>
    </location>
</feature>
<reference evidence="2" key="1">
    <citation type="submission" date="2016-05" db="EMBL/GenBank/DDBJ databases">
        <authorList>
            <person name="Lavstsen T."/>
            <person name="Jespersen J.S."/>
        </authorList>
    </citation>
    <scope>NUCLEOTIDE SEQUENCE</scope>
    <source>
        <tissue evidence="2">Brain</tissue>
    </source>
</reference>
<sequence length="57" mass="5801">GDDRKTAALLVDAASLLSPSTAFFLLIVCWLNGDNLCAFSITPLGHSAPGSVGVLPS</sequence>